<comment type="caution">
    <text evidence="2">The sequence shown here is derived from an EMBL/GenBank/DDBJ whole genome shotgun (WGS) entry which is preliminary data.</text>
</comment>
<dbReference type="Proteomes" id="UP001304895">
    <property type="component" value="Unassembled WGS sequence"/>
</dbReference>
<feature type="compositionally biased region" description="Polar residues" evidence="1">
    <location>
        <begin position="244"/>
        <end position="256"/>
    </location>
</feature>
<feature type="region of interest" description="Disordered" evidence="1">
    <location>
        <begin position="179"/>
        <end position="207"/>
    </location>
</feature>
<protein>
    <submittedName>
        <fullName evidence="2">Uncharacterized protein</fullName>
    </submittedName>
</protein>
<feature type="region of interest" description="Disordered" evidence="1">
    <location>
        <begin position="234"/>
        <end position="256"/>
    </location>
</feature>
<proteinExistence type="predicted"/>
<sequence length="322" mass="35162">MVGTRVVPVEKIEIETLRRDRGPAMLDSRRKPWALGSRPARRRARLQYGYPTPSAPRVARQLARRDHAFARRDARPCFAGDAAGPSNARQRRGVRSAGSESRALGWFPACVAGGGAGQSHRYARLVPADCVPGASPPVVPCCWGFEGSRVLFCFALEACRSRLDSDQCPLHSSKLQTRSLGTSKHVSDGGPASVASARRRRSALQSGAPCSLVRGKMSPTRLPNRIGGSWQHFARGGGEERQATGRQTRNPGSSRLLSPNWLASRWGLGRWGFRRKCIPLRMQPVCQVALPDGRREGLNRCLCQGGACRSFDSCRRLQASTP</sequence>
<dbReference type="AlphaFoldDB" id="A0AAN6UNH6"/>
<dbReference type="EMBL" id="MU853404">
    <property type="protein sequence ID" value="KAK4136019.1"/>
    <property type="molecule type" value="Genomic_DNA"/>
</dbReference>
<organism evidence="2 3">
    <name type="scientific">Trichocladium antarcticum</name>
    <dbReference type="NCBI Taxonomy" id="1450529"/>
    <lineage>
        <taxon>Eukaryota</taxon>
        <taxon>Fungi</taxon>
        <taxon>Dikarya</taxon>
        <taxon>Ascomycota</taxon>
        <taxon>Pezizomycotina</taxon>
        <taxon>Sordariomycetes</taxon>
        <taxon>Sordariomycetidae</taxon>
        <taxon>Sordariales</taxon>
        <taxon>Chaetomiaceae</taxon>
        <taxon>Trichocladium</taxon>
    </lineage>
</organism>
<reference evidence="2" key="2">
    <citation type="submission" date="2023-05" db="EMBL/GenBank/DDBJ databases">
        <authorList>
            <consortium name="Lawrence Berkeley National Laboratory"/>
            <person name="Steindorff A."/>
            <person name="Hensen N."/>
            <person name="Bonometti L."/>
            <person name="Westerberg I."/>
            <person name="Brannstrom I.O."/>
            <person name="Guillou S."/>
            <person name="Cros-Aarteil S."/>
            <person name="Calhoun S."/>
            <person name="Haridas S."/>
            <person name="Kuo A."/>
            <person name="Mondo S."/>
            <person name="Pangilinan J."/>
            <person name="Riley R."/>
            <person name="Labutti K."/>
            <person name="Andreopoulos B."/>
            <person name="Lipzen A."/>
            <person name="Chen C."/>
            <person name="Yanf M."/>
            <person name="Daum C."/>
            <person name="Ng V."/>
            <person name="Clum A."/>
            <person name="Ohm R."/>
            <person name="Martin F."/>
            <person name="Silar P."/>
            <person name="Natvig D."/>
            <person name="Lalanne C."/>
            <person name="Gautier V."/>
            <person name="Ament-Velasquez S.L."/>
            <person name="Kruys A."/>
            <person name="Hutchinson M.I."/>
            <person name="Powell A.J."/>
            <person name="Barry K."/>
            <person name="Miller A.N."/>
            <person name="Grigoriev I.V."/>
            <person name="Debuchy R."/>
            <person name="Gladieux P."/>
            <person name="Thoren M.H."/>
            <person name="Johannesson H."/>
        </authorList>
    </citation>
    <scope>NUCLEOTIDE SEQUENCE</scope>
    <source>
        <strain evidence="2">CBS 123565</strain>
    </source>
</reference>
<keyword evidence="3" id="KW-1185">Reference proteome</keyword>
<evidence type="ECO:0000313" key="2">
    <source>
        <dbReference type="EMBL" id="KAK4136019.1"/>
    </source>
</evidence>
<reference evidence="2" key="1">
    <citation type="journal article" date="2023" name="Mol. Phylogenet. Evol.">
        <title>Genome-scale phylogeny and comparative genomics of the fungal order Sordariales.</title>
        <authorList>
            <person name="Hensen N."/>
            <person name="Bonometti L."/>
            <person name="Westerberg I."/>
            <person name="Brannstrom I.O."/>
            <person name="Guillou S."/>
            <person name="Cros-Aarteil S."/>
            <person name="Calhoun S."/>
            <person name="Haridas S."/>
            <person name="Kuo A."/>
            <person name="Mondo S."/>
            <person name="Pangilinan J."/>
            <person name="Riley R."/>
            <person name="LaButti K."/>
            <person name="Andreopoulos B."/>
            <person name="Lipzen A."/>
            <person name="Chen C."/>
            <person name="Yan M."/>
            <person name="Daum C."/>
            <person name="Ng V."/>
            <person name="Clum A."/>
            <person name="Steindorff A."/>
            <person name="Ohm R.A."/>
            <person name="Martin F."/>
            <person name="Silar P."/>
            <person name="Natvig D.O."/>
            <person name="Lalanne C."/>
            <person name="Gautier V."/>
            <person name="Ament-Velasquez S.L."/>
            <person name="Kruys A."/>
            <person name="Hutchinson M.I."/>
            <person name="Powell A.J."/>
            <person name="Barry K."/>
            <person name="Miller A.N."/>
            <person name="Grigoriev I.V."/>
            <person name="Debuchy R."/>
            <person name="Gladieux P."/>
            <person name="Hiltunen Thoren M."/>
            <person name="Johannesson H."/>
        </authorList>
    </citation>
    <scope>NUCLEOTIDE SEQUENCE</scope>
    <source>
        <strain evidence="2">CBS 123565</strain>
    </source>
</reference>
<gene>
    <name evidence="2" type="ORF">BT67DRAFT_229759</name>
</gene>
<accession>A0AAN6UNH6</accession>
<evidence type="ECO:0000256" key="1">
    <source>
        <dbReference type="SAM" id="MobiDB-lite"/>
    </source>
</evidence>
<evidence type="ECO:0000313" key="3">
    <source>
        <dbReference type="Proteomes" id="UP001304895"/>
    </source>
</evidence>
<name>A0AAN6UNH6_9PEZI</name>